<feature type="non-terminal residue" evidence="2">
    <location>
        <position position="1"/>
    </location>
</feature>
<feature type="compositionally biased region" description="Basic residues" evidence="1">
    <location>
        <begin position="60"/>
        <end position="69"/>
    </location>
</feature>
<comment type="caution">
    <text evidence="2">The sequence shown here is derived from an EMBL/GenBank/DDBJ whole genome shotgun (WGS) entry which is preliminary data.</text>
</comment>
<sequence>GSLTKAFRISSGYKPRAGGSGTSNGGGGSDKNSVYSSTSPTPSYSSSEGGIYAAVGFHQLHGHLPHHHLPPPTTAPPPVPSSGGGVPSPLATADQRANYRVSAPPMDGSSSSSSMATLPKYGSQHRRVKSISDIEVAAAVGSG</sequence>
<gene>
    <name evidence="2" type="ORF">pipiens_010700</name>
</gene>
<proteinExistence type="predicted"/>
<protein>
    <submittedName>
        <fullName evidence="2">Uncharacterized protein</fullName>
    </submittedName>
</protein>
<accession>A0ABD1D942</accession>
<organism evidence="2 3">
    <name type="scientific">Culex pipiens pipiens</name>
    <name type="common">Northern house mosquito</name>
    <dbReference type="NCBI Taxonomy" id="38569"/>
    <lineage>
        <taxon>Eukaryota</taxon>
        <taxon>Metazoa</taxon>
        <taxon>Ecdysozoa</taxon>
        <taxon>Arthropoda</taxon>
        <taxon>Hexapoda</taxon>
        <taxon>Insecta</taxon>
        <taxon>Pterygota</taxon>
        <taxon>Neoptera</taxon>
        <taxon>Endopterygota</taxon>
        <taxon>Diptera</taxon>
        <taxon>Nematocera</taxon>
        <taxon>Culicoidea</taxon>
        <taxon>Culicidae</taxon>
        <taxon>Culicinae</taxon>
        <taxon>Culicini</taxon>
        <taxon>Culex</taxon>
        <taxon>Culex</taxon>
    </lineage>
</organism>
<dbReference type="Proteomes" id="UP001562425">
    <property type="component" value="Unassembled WGS sequence"/>
</dbReference>
<evidence type="ECO:0000256" key="1">
    <source>
        <dbReference type="SAM" id="MobiDB-lite"/>
    </source>
</evidence>
<dbReference type="EMBL" id="JBEHCU010006810">
    <property type="protein sequence ID" value="KAL1396166.1"/>
    <property type="molecule type" value="Genomic_DNA"/>
</dbReference>
<dbReference type="AlphaFoldDB" id="A0ABD1D942"/>
<reference evidence="2 3" key="1">
    <citation type="submission" date="2024-05" db="EMBL/GenBank/DDBJ databases">
        <title>Culex pipiens pipiens assembly and annotation.</title>
        <authorList>
            <person name="Alout H."/>
            <person name="Durand T."/>
        </authorList>
    </citation>
    <scope>NUCLEOTIDE SEQUENCE [LARGE SCALE GENOMIC DNA]</scope>
    <source>
        <strain evidence="2">HA-2024</strain>
        <tissue evidence="2">Whole body</tissue>
    </source>
</reference>
<evidence type="ECO:0000313" key="3">
    <source>
        <dbReference type="Proteomes" id="UP001562425"/>
    </source>
</evidence>
<name>A0ABD1D942_CULPP</name>
<feature type="compositionally biased region" description="Pro residues" evidence="1">
    <location>
        <begin position="70"/>
        <end position="80"/>
    </location>
</feature>
<feature type="compositionally biased region" description="Gly residues" evidence="1">
    <location>
        <begin position="18"/>
        <end position="29"/>
    </location>
</feature>
<evidence type="ECO:0000313" key="2">
    <source>
        <dbReference type="EMBL" id="KAL1396166.1"/>
    </source>
</evidence>
<keyword evidence="3" id="KW-1185">Reference proteome</keyword>
<feature type="region of interest" description="Disordered" evidence="1">
    <location>
        <begin position="1"/>
        <end position="127"/>
    </location>
</feature>
<feature type="compositionally biased region" description="Low complexity" evidence="1">
    <location>
        <begin position="35"/>
        <end position="47"/>
    </location>
</feature>